<name>A0ABQ9Y7Y5_9EUKA</name>
<dbReference type="EMBL" id="JARBJD010000026">
    <property type="protein sequence ID" value="KAK2959853.1"/>
    <property type="molecule type" value="Genomic_DNA"/>
</dbReference>
<dbReference type="InterPro" id="IPR011050">
    <property type="entry name" value="Pectin_lyase_fold/virulence"/>
</dbReference>
<dbReference type="SUPFAM" id="SSF51126">
    <property type="entry name" value="Pectin lyase-like"/>
    <property type="match status" value="1"/>
</dbReference>
<proteinExistence type="predicted"/>
<comment type="caution">
    <text evidence="1">The sequence shown here is derived from an EMBL/GenBank/DDBJ whole genome shotgun (WGS) entry which is preliminary data.</text>
</comment>
<reference evidence="1 2" key="1">
    <citation type="journal article" date="2022" name="bioRxiv">
        <title>Genomics of Preaxostyla Flagellates Illuminates Evolutionary Transitions and the Path Towards Mitochondrial Loss.</title>
        <authorList>
            <person name="Novak L.V.F."/>
            <person name="Treitli S.C."/>
            <person name="Pyrih J."/>
            <person name="Halakuc P."/>
            <person name="Pipaliya S.V."/>
            <person name="Vacek V."/>
            <person name="Brzon O."/>
            <person name="Soukal P."/>
            <person name="Eme L."/>
            <person name="Dacks J.B."/>
            <person name="Karnkowska A."/>
            <person name="Elias M."/>
            <person name="Hampl V."/>
        </authorList>
    </citation>
    <scope>NUCLEOTIDE SEQUENCE [LARGE SCALE GENOMIC DNA]</scope>
    <source>
        <strain evidence="1">NAU3</strain>
        <tissue evidence="1">Gut</tissue>
    </source>
</reference>
<sequence length="423" mass="46049">MCDQFYVALAFIGINDSKHELWRVTFVLEFLLLLPPLLPHDNTDPSITLPNGTITQFDDGTEYSYHSPDGDTDSKTIFSNCHFTAGRYNTNARPLFFSHYTGSITLLSCSFTDIVGTDDFGGAYNRTYFTARLCNFTNCSSDDNGGALSLFLADDSLVDSCRFERCSTHRGDSSYSYAGAVYLQGYCNTDHAPGKLLRFVGCVIIDCMADTDGGGVYAQGKMGMSFVNMKFERCQLLGGVYHASGAGIGYHLMAGSVTAEGSHFFECSSTLAGAAIGVLFLNNLTVSDSLVESCHSGTTGAIYAEQTRDHTTLSLSHVYFVGNSVGEGTSSLGSMNTEENEGKFTDIALLKIDRNYMPTLQFNNCFTANIHDSSGMIMDRVWNGTGYSDPERHLDPEFEKIGPILTAGCRKLHPTHNQGSSTC</sequence>
<keyword evidence="2" id="KW-1185">Reference proteome</keyword>
<dbReference type="Proteomes" id="UP001281761">
    <property type="component" value="Unassembled WGS sequence"/>
</dbReference>
<organism evidence="1 2">
    <name type="scientific">Blattamonas nauphoetae</name>
    <dbReference type="NCBI Taxonomy" id="2049346"/>
    <lineage>
        <taxon>Eukaryota</taxon>
        <taxon>Metamonada</taxon>
        <taxon>Preaxostyla</taxon>
        <taxon>Oxymonadida</taxon>
        <taxon>Blattamonas</taxon>
    </lineage>
</organism>
<protein>
    <recommendedName>
        <fullName evidence="3">Right handed beta helix domain-containing protein</fullName>
    </recommendedName>
</protein>
<evidence type="ECO:0000313" key="2">
    <source>
        <dbReference type="Proteomes" id="UP001281761"/>
    </source>
</evidence>
<gene>
    <name evidence="1" type="ORF">BLNAU_5050</name>
</gene>
<accession>A0ABQ9Y7Y5</accession>
<evidence type="ECO:0008006" key="3">
    <source>
        <dbReference type="Google" id="ProtNLM"/>
    </source>
</evidence>
<evidence type="ECO:0000313" key="1">
    <source>
        <dbReference type="EMBL" id="KAK2959853.1"/>
    </source>
</evidence>